<keyword evidence="3 6" id="KW-0812">Transmembrane</keyword>
<evidence type="ECO:0000313" key="7">
    <source>
        <dbReference type="EMBL" id="RCV90720.1"/>
    </source>
</evidence>
<dbReference type="CDD" id="cd06662">
    <property type="entry name" value="SURF1"/>
    <property type="match status" value="1"/>
</dbReference>
<keyword evidence="6" id="KW-1003">Cell membrane</keyword>
<evidence type="ECO:0000256" key="4">
    <source>
        <dbReference type="ARBA" id="ARBA00022989"/>
    </source>
</evidence>
<dbReference type="AlphaFoldDB" id="A0A368U0U9"/>
<reference evidence="7 8" key="1">
    <citation type="submission" date="2018-07" db="EMBL/GenBank/DDBJ databases">
        <title>Halomonas rutogse sp. nov., isolated from Lake TangqianCo on Tibetan Plateau.</title>
        <authorList>
            <person name="Lu H."/>
            <person name="Xing P."/>
            <person name="Wu Q."/>
        </authorList>
    </citation>
    <scope>NUCLEOTIDE SEQUENCE [LARGE SCALE GENOMIC DNA]</scope>
    <source>
        <strain evidence="7 8">TQ8S</strain>
    </source>
</reference>
<dbReference type="InterPro" id="IPR002994">
    <property type="entry name" value="Surf1/Shy1"/>
</dbReference>
<dbReference type="InterPro" id="IPR045214">
    <property type="entry name" value="Surf1/Surf4"/>
</dbReference>
<name>A0A368U0U9_9GAMM</name>
<proteinExistence type="inferred from homology"/>
<keyword evidence="5 6" id="KW-0472">Membrane</keyword>
<gene>
    <name evidence="7" type="ORF">DU506_11385</name>
</gene>
<evidence type="ECO:0000256" key="2">
    <source>
        <dbReference type="ARBA" id="ARBA00007165"/>
    </source>
</evidence>
<comment type="subcellular location">
    <subcellularLocation>
        <location evidence="6">Cell membrane</location>
        <topology evidence="6">Multi-pass membrane protein</topology>
    </subcellularLocation>
    <subcellularLocation>
        <location evidence="1">Membrane</location>
    </subcellularLocation>
</comment>
<keyword evidence="8" id="KW-1185">Reference proteome</keyword>
<sequence length="232" mass="25907">MTVSSKTGWRLGGWCIFWSLIVITGVALGLWQWERATDKQNAIAQREAAPALVNPVASPSDGAWVTLTGDYLAEHTLFLDNRILGRRLGVAVLTPLRDEQGRLWLMQRGFLETGPSRATPETTTPSGPVDVRGRWQAAGDRGPLFGPNAEQQRLQQIRLEAWSSLGEFAYQGWLHLEEGPGVLDSWWKPNVMPPSRHFGYAVQWWGLALAAAVVMFLGGRRLQRDGRHQQTQ</sequence>
<evidence type="ECO:0000256" key="6">
    <source>
        <dbReference type="RuleBase" id="RU363076"/>
    </source>
</evidence>
<dbReference type="PANTHER" id="PTHR23427:SF2">
    <property type="entry name" value="SURFEIT LOCUS PROTEIN 1"/>
    <property type="match status" value="1"/>
</dbReference>
<protein>
    <recommendedName>
        <fullName evidence="6">SURF1-like protein</fullName>
    </recommendedName>
</protein>
<dbReference type="PANTHER" id="PTHR23427">
    <property type="entry name" value="SURFEIT LOCUS PROTEIN"/>
    <property type="match status" value="1"/>
</dbReference>
<dbReference type="EMBL" id="QPIJ01000025">
    <property type="protein sequence ID" value="RCV90720.1"/>
    <property type="molecule type" value="Genomic_DNA"/>
</dbReference>
<evidence type="ECO:0000256" key="1">
    <source>
        <dbReference type="ARBA" id="ARBA00004370"/>
    </source>
</evidence>
<organism evidence="7 8">
    <name type="scientific">Vreelandella rituensis</name>
    <dbReference type="NCBI Taxonomy" id="2282306"/>
    <lineage>
        <taxon>Bacteria</taxon>
        <taxon>Pseudomonadati</taxon>
        <taxon>Pseudomonadota</taxon>
        <taxon>Gammaproteobacteria</taxon>
        <taxon>Oceanospirillales</taxon>
        <taxon>Halomonadaceae</taxon>
        <taxon>Vreelandella</taxon>
    </lineage>
</organism>
<keyword evidence="4 6" id="KW-1133">Transmembrane helix</keyword>
<feature type="transmembrane region" description="Helical" evidence="6">
    <location>
        <begin position="198"/>
        <end position="218"/>
    </location>
</feature>
<feature type="transmembrane region" description="Helical" evidence="6">
    <location>
        <begin position="12"/>
        <end position="33"/>
    </location>
</feature>
<evidence type="ECO:0000256" key="3">
    <source>
        <dbReference type="ARBA" id="ARBA00022692"/>
    </source>
</evidence>
<comment type="caution">
    <text evidence="7">The sequence shown here is derived from an EMBL/GenBank/DDBJ whole genome shotgun (WGS) entry which is preliminary data.</text>
</comment>
<evidence type="ECO:0000256" key="5">
    <source>
        <dbReference type="ARBA" id="ARBA00023136"/>
    </source>
</evidence>
<accession>A0A368U0U9</accession>
<dbReference type="OrthoDB" id="9789940at2"/>
<evidence type="ECO:0000313" key="8">
    <source>
        <dbReference type="Proteomes" id="UP000253204"/>
    </source>
</evidence>
<comment type="similarity">
    <text evidence="2 6">Belongs to the SURF1 family.</text>
</comment>
<dbReference type="GO" id="GO:0005886">
    <property type="term" value="C:plasma membrane"/>
    <property type="evidence" value="ECO:0007669"/>
    <property type="project" value="UniProtKB-SubCell"/>
</dbReference>
<dbReference type="Proteomes" id="UP000253204">
    <property type="component" value="Unassembled WGS sequence"/>
</dbReference>
<dbReference type="PROSITE" id="PS50895">
    <property type="entry name" value="SURF1"/>
    <property type="match status" value="1"/>
</dbReference>
<dbReference type="Pfam" id="PF02104">
    <property type="entry name" value="SURF1"/>
    <property type="match status" value="1"/>
</dbReference>